<reference evidence="5 6" key="1">
    <citation type="submission" date="2018-11" db="EMBL/GenBank/DDBJ databases">
        <authorList>
            <consortium name="Pathogen Informatics"/>
        </authorList>
    </citation>
    <scope>NUCLEOTIDE SEQUENCE [LARGE SCALE GENOMIC DNA]</scope>
</reference>
<dbReference type="Gene3D" id="3.90.70.10">
    <property type="entry name" value="Cysteine proteinases"/>
    <property type="match status" value="1"/>
</dbReference>
<organism evidence="5 6">
    <name type="scientific">Strongylus vulgaris</name>
    <name type="common">Blood worm</name>
    <dbReference type="NCBI Taxonomy" id="40348"/>
    <lineage>
        <taxon>Eukaryota</taxon>
        <taxon>Metazoa</taxon>
        <taxon>Ecdysozoa</taxon>
        <taxon>Nematoda</taxon>
        <taxon>Chromadorea</taxon>
        <taxon>Rhabditida</taxon>
        <taxon>Rhabditina</taxon>
        <taxon>Rhabditomorpha</taxon>
        <taxon>Strongyloidea</taxon>
        <taxon>Strongylidae</taxon>
        <taxon>Strongylus</taxon>
    </lineage>
</organism>
<proteinExistence type="predicted"/>
<keyword evidence="2" id="KW-0378">Hydrolase</keyword>
<keyword evidence="1" id="KW-0645">Protease</keyword>
<feature type="domain" description="Peptidase C1A papain C-terminal" evidence="4">
    <location>
        <begin position="40"/>
        <end position="121"/>
    </location>
</feature>
<dbReference type="PROSITE" id="PS00139">
    <property type="entry name" value="THIOL_PROTEASE_CYS"/>
    <property type="match status" value="1"/>
</dbReference>
<evidence type="ECO:0000259" key="4">
    <source>
        <dbReference type="Pfam" id="PF00112"/>
    </source>
</evidence>
<accession>A0A3P7LIM4</accession>
<dbReference type="OrthoDB" id="640249at2759"/>
<dbReference type="InterPro" id="IPR000668">
    <property type="entry name" value="Peptidase_C1A_C"/>
</dbReference>
<dbReference type="Proteomes" id="UP000270094">
    <property type="component" value="Unassembled WGS sequence"/>
</dbReference>
<dbReference type="SUPFAM" id="SSF54001">
    <property type="entry name" value="Cysteine proteinases"/>
    <property type="match status" value="1"/>
</dbReference>
<evidence type="ECO:0000313" key="6">
    <source>
        <dbReference type="Proteomes" id="UP000270094"/>
    </source>
</evidence>
<dbReference type="Pfam" id="PF00112">
    <property type="entry name" value="Peptidase_C1"/>
    <property type="match status" value="1"/>
</dbReference>
<evidence type="ECO:0000256" key="2">
    <source>
        <dbReference type="ARBA" id="ARBA00022801"/>
    </source>
</evidence>
<name>A0A3P7LIM4_STRVU</name>
<dbReference type="AlphaFoldDB" id="A0A3P7LIM4"/>
<dbReference type="InterPro" id="IPR038765">
    <property type="entry name" value="Papain-like_cys_pep_sf"/>
</dbReference>
<keyword evidence="6" id="KW-1185">Reference proteome</keyword>
<evidence type="ECO:0000313" key="5">
    <source>
        <dbReference type="EMBL" id="VDM79122.1"/>
    </source>
</evidence>
<keyword evidence="3" id="KW-0788">Thiol protease</keyword>
<dbReference type="GO" id="GO:0008234">
    <property type="term" value="F:cysteine-type peptidase activity"/>
    <property type="evidence" value="ECO:0007669"/>
    <property type="project" value="UniProtKB-KW"/>
</dbReference>
<dbReference type="EMBL" id="UYYB01104024">
    <property type="protein sequence ID" value="VDM79122.1"/>
    <property type="molecule type" value="Genomic_DNA"/>
</dbReference>
<dbReference type="InterPro" id="IPR000169">
    <property type="entry name" value="Pept_cys_AS"/>
</dbReference>
<sequence>MDFDVRTMDIKHLDEEEVHMRADLYQGSFPITTEENLKAIPEEFDARNQWGNCWSLKEVRDQSNCGSCWAVSTASAASDRLCIAKGWYNEPDDPIRRSYQTYLSDADIMTCCKECMRKNGNKEEDGYVYNQFMCITLAKLIPSLDAMEDPCIKPGCTWYKKERALEDLMRTK</sequence>
<evidence type="ECO:0000256" key="3">
    <source>
        <dbReference type="ARBA" id="ARBA00022807"/>
    </source>
</evidence>
<evidence type="ECO:0000256" key="1">
    <source>
        <dbReference type="ARBA" id="ARBA00022670"/>
    </source>
</evidence>
<protein>
    <recommendedName>
        <fullName evidence="4">Peptidase C1A papain C-terminal domain-containing protein</fullName>
    </recommendedName>
</protein>
<gene>
    <name evidence="5" type="ORF">SVUK_LOCUS14120</name>
</gene>
<dbReference type="GO" id="GO:0006508">
    <property type="term" value="P:proteolysis"/>
    <property type="evidence" value="ECO:0007669"/>
    <property type="project" value="UniProtKB-KW"/>
</dbReference>